<feature type="domain" description="Methyltransferase type 11" evidence="4">
    <location>
        <begin position="45"/>
        <end position="139"/>
    </location>
</feature>
<dbReference type="AlphaFoldDB" id="A0A2U1J999"/>
<evidence type="ECO:0000256" key="3">
    <source>
        <dbReference type="ARBA" id="ARBA00022679"/>
    </source>
</evidence>
<dbReference type="Gene3D" id="3.40.50.150">
    <property type="entry name" value="Vaccinia Virus protein VP39"/>
    <property type="match status" value="1"/>
</dbReference>
<evidence type="ECO:0000256" key="2">
    <source>
        <dbReference type="ARBA" id="ARBA00022603"/>
    </source>
</evidence>
<dbReference type="CDD" id="cd02440">
    <property type="entry name" value="AdoMet_MTases"/>
    <property type="match status" value="1"/>
</dbReference>
<sequence length="288" mass="33007">MATYSNENYNYAGYASGRPSYNPDFPKFIIEYHKRIPSNQTDTVVDVATGTGISARYLSGYFKRVIGTDISPKMLEVASQSNTSDSNVEYMVCPGEDMSEIPDHSVDVVASATGAHWFDSEKFANEARRILKPNGTLAIYGYSGFGSFIDYPECDVLMREYGIDVLGPYWDTGRQVLERLYSHYNVLLREMDFKDVFMGVYPKDVIPYIGTNYTLMEKPHVINFKITWRALHKYLDSWSSLSNYHVKHPNKRRLSDVYVEKMMAVANETDFEKEINFEWGQSVVLARV</sequence>
<dbReference type="Pfam" id="PF08241">
    <property type="entry name" value="Methyltransf_11"/>
    <property type="match status" value="1"/>
</dbReference>
<keyword evidence="6" id="KW-1185">Reference proteome</keyword>
<keyword evidence="3" id="KW-0808">Transferase</keyword>
<dbReference type="SUPFAM" id="SSF53335">
    <property type="entry name" value="S-adenosyl-L-methionine-dependent methyltransferases"/>
    <property type="match status" value="1"/>
</dbReference>
<gene>
    <name evidence="5" type="ORF">BB558_002218</name>
</gene>
<comment type="similarity">
    <text evidence="1">Belongs to the methyltransferase superfamily.</text>
</comment>
<reference evidence="5 6" key="1">
    <citation type="journal article" date="2018" name="MBio">
        <title>Comparative Genomics Reveals the Core Gene Toolbox for the Fungus-Insect Symbiosis.</title>
        <authorList>
            <person name="Wang Y."/>
            <person name="Stata M."/>
            <person name="Wang W."/>
            <person name="Stajich J.E."/>
            <person name="White M.M."/>
            <person name="Moncalvo J.M."/>
        </authorList>
    </citation>
    <scope>NUCLEOTIDE SEQUENCE [LARGE SCALE GENOMIC DNA]</scope>
    <source>
        <strain evidence="5 6">AUS-126-30</strain>
    </source>
</reference>
<evidence type="ECO:0000259" key="4">
    <source>
        <dbReference type="Pfam" id="PF08241"/>
    </source>
</evidence>
<organism evidence="5 6">
    <name type="scientific">Smittium angustum</name>
    <dbReference type="NCBI Taxonomy" id="133377"/>
    <lineage>
        <taxon>Eukaryota</taxon>
        <taxon>Fungi</taxon>
        <taxon>Fungi incertae sedis</taxon>
        <taxon>Zoopagomycota</taxon>
        <taxon>Kickxellomycotina</taxon>
        <taxon>Harpellomycetes</taxon>
        <taxon>Harpellales</taxon>
        <taxon>Legeriomycetaceae</taxon>
        <taxon>Smittium</taxon>
    </lineage>
</organism>
<dbReference type="PANTHER" id="PTHR44942">
    <property type="entry name" value="METHYLTRANSF_11 DOMAIN-CONTAINING PROTEIN"/>
    <property type="match status" value="1"/>
</dbReference>
<evidence type="ECO:0000313" key="6">
    <source>
        <dbReference type="Proteomes" id="UP000245591"/>
    </source>
</evidence>
<dbReference type="GO" id="GO:0032259">
    <property type="term" value="P:methylation"/>
    <property type="evidence" value="ECO:0007669"/>
    <property type="project" value="UniProtKB-KW"/>
</dbReference>
<dbReference type="InterPro" id="IPR013216">
    <property type="entry name" value="Methyltransf_11"/>
</dbReference>
<dbReference type="EMBL" id="MBFU01000143">
    <property type="protein sequence ID" value="PWA01667.1"/>
    <property type="molecule type" value="Genomic_DNA"/>
</dbReference>
<comment type="caution">
    <text evidence="5">The sequence shown here is derived from an EMBL/GenBank/DDBJ whole genome shotgun (WGS) entry which is preliminary data.</text>
</comment>
<accession>A0A2U1J999</accession>
<protein>
    <recommendedName>
        <fullName evidence="4">Methyltransferase type 11 domain-containing protein</fullName>
    </recommendedName>
</protein>
<dbReference type="InterPro" id="IPR029063">
    <property type="entry name" value="SAM-dependent_MTases_sf"/>
</dbReference>
<dbReference type="PANTHER" id="PTHR44942:SF4">
    <property type="entry name" value="METHYLTRANSFERASE TYPE 11 DOMAIN-CONTAINING PROTEIN"/>
    <property type="match status" value="1"/>
</dbReference>
<evidence type="ECO:0000313" key="5">
    <source>
        <dbReference type="EMBL" id="PWA01667.1"/>
    </source>
</evidence>
<dbReference type="InterPro" id="IPR051052">
    <property type="entry name" value="Diverse_substrate_MTase"/>
</dbReference>
<proteinExistence type="inferred from homology"/>
<dbReference type="GO" id="GO:0008757">
    <property type="term" value="F:S-adenosylmethionine-dependent methyltransferase activity"/>
    <property type="evidence" value="ECO:0007669"/>
    <property type="project" value="InterPro"/>
</dbReference>
<name>A0A2U1J999_SMIAN</name>
<keyword evidence="2" id="KW-0489">Methyltransferase</keyword>
<dbReference type="Proteomes" id="UP000245591">
    <property type="component" value="Unassembled WGS sequence"/>
</dbReference>
<evidence type="ECO:0000256" key="1">
    <source>
        <dbReference type="ARBA" id="ARBA00008361"/>
    </source>
</evidence>